<feature type="transmembrane region" description="Helical" evidence="1">
    <location>
        <begin position="148"/>
        <end position="172"/>
    </location>
</feature>
<sequence>MKSSNVMTTLEKVLNYIALFAMLNILWLSLTLLGVVIFGFFPATVALLYVMRKHIETPSLNYLIKVKLFWKSFKKEFIKANLTGWILVIIGTSFYVNYQLLLSLGSEVVIAVPIIFIVLLSLFAITIVWVFPLMIYTNGTIIQNFRNAIILAISKIHISAIVLFVVFASLYISLDFPALFLFFTFSIISLIWTYFCLSNFKKIKFQ</sequence>
<evidence type="ECO:0000256" key="1">
    <source>
        <dbReference type="SAM" id="Phobius"/>
    </source>
</evidence>
<organism evidence="2 3">
    <name type="scientific">Streptohalobacillus salinus</name>
    <dbReference type="NCBI Taxonomy" id="621096"/>
    <lineage>
        <taxon>Bacteria</taxon>
        <taxon>Bacillati</taxon>
        <taxon>Bacillota</taxon>
        <taxon>Bacilli</taxon>
        <taxon>Bacillales</taxon>
        <taxon>Bacillaceae</taxon>
        <taxon>Streptohalobacillus</taxon>
    </lineage>
</organism>
<protein>
    <submittedName>
        <fullName evidence="2">Putative membrane protein YesL</fullName>
    </submittedName>
</protein>
<feature type="transmembrane region" description="Helical" evidence="1">
    <location>
        <begin position="77"/>
        <end position="96"/>
    </location>
</feature>
<gene>
    <name evidence="2" type="ORF">DES38_103175</name>
</gene>
<dbReference type="EMBL" id="QJJR01000003">
    <property type="protein sequence ID" value="PXW92156.1"/>
    <property type="molecule type" value="Genomic_DNA"/>
</dbReference>
<evidence type="ECO:0000313" key="3">
    <source>
        <dbReference type="Proteomes" id="UP000247922"/>
    </source>
</evidence>
<proteinExistence type="predicted"/>
<feature type="transmembrane region" description="Helical" evidence="1">
    <location>
        <begin position="178"/>
        <end position="197"/>
    </location>
</feature>
<dbReference type="Pfam" id="PF04854">
    <property type="entry name" value="DUF624"/>
    <property type="match status" value="1"/>
</dbReference>
<keyword evidence="1" id="KW-1133">Transmembrane helix</keyword>
<feature type="transmembrane region" description="Helical" evidence="1">
    <location>
        <begin position="16"/>
        <end position="49"/>
    </location>
</feature>
<dbReference type="InterPro" id="IPR006938">
    <property type="entry name" value="DUF624"/>
</dbReference>
<keyword evidence="1" id="KW-0472">Membrane</keyword>
<dbReference type="Proteomes" id="UP000247922">
    <property type="component" value="Unassembled WGS sequence"/>
</dbReference>
<comment type="caution">
    <text evidence="2">The sequence shown here is derived from an EMBL/GenBank/DDBJ whole genome shotgun (WGS) entry which is preliminary data.</text>
</comment>
<keyword evidence="1" id="KW-0812">Transmembrane</keyword>
<dbReference type="OrthoDB" id="2182676at2"/>
<keyword evidence="3" id="KW-1185">Reference proteome</keyword>
<dbReference type="RefSeq" id="WP_110250786.1">
    <property type="nucleotide sequence ID" value="NZ_QJJR01000003.1"/>
</dbReference>
<dbReference type="AlphaFoldDB" id="A0A2V3WFU7"/>
<feature type="transmembrane region" description="Helical" evidence="1">
    <location>
        <begin position="108"/>
        <end position="136"/>
    </location>
</feature>
<name>A0A2V3WFU7_9BACI</name>
<accession>A0A2V3WFU7</accession>
<evidence type="ECO:0000313" key="2">
    <source>
        <dbReference type="EMBL" id="PXW92156.1"/>
    </source>
</evidence>
<reference evidence="2 3" key="1">
    <citation type="submission" date="2018-05" db="EMBL/GenBank/DDBJ databases">
        <title>Genomic Encyclopedia of Type Strains, Phase IV (KMG-IV): sequencing the most valuable type-strain genomes for metagenomic binning, comparative biology and taxonomic classification.</title>
        <authorList>
            <person name="Goeker M."/>
        </authorList>
    </citation>
    <scope>NUCLEOTIDE SEQUENCE [LARGE SCALE GENOMIC DNA]</scope>
    <source>
        <strain evidence="2 3">DSM 22440</strain>
    </source>
</reference>